<keyword evidence="8" id="KW-1185">Reference proteome</keyword>
<accession>K0SFY6</accession>
<dbReference type="PANTHER" id="PTHR11129:SF2">
    <property type="entry name" value="GERANYLGERANYL TRANSFERASE TYPE-2 SUBUNIT ALPHA"/>
    <property type="match status" value="1"/>
</dbReference>
<keyword evidence="4" id="KW-0677">Repeat</keyword>
<comment type="similarity">
    <text evidence="1 6">Belongs to the protein prenyltransferase subunit alpha family.</text>
</comment>
<evidence type="ECO:0000313" key="7">
    <source>
        <dbReference type="EMBL" id="EJK64220.1"/>
    </source>
</evidence>
<comment type="caution">
    <text evidence="7">The sequence shown here is derived from an EMBL/GenBank/DDBJ whole genome shotgun (WGS) entry which is preliminary data.</text>
</comment>
<dbReference type="eggNOG" id="KOG0529">
    <property type="taxonomic scope" value="Eukaryota"/>
</dbReference>
<evidence type="ECO:0000256" key="1">
    <source>
        <dbReference type="ARBA" id="ARBA00006734"/>
    </source>
</evidence>
<dbReference type="PANTHER" id="PTHR11129">
    <property type="entry name" value="PROTEIN FARNESYLTRANSFERASE ALPHA SUBUNIT/RAB GERANYLGERANYL TRANSFERASE ALPHA SUBUNIT"/>
    <property type="match status" value="1"/>
</dbReference>
<dbReference type="GO" id="GO:0004663">
    <property type="term" value="F:Rab geranylgeranyltransferase activity"/>
    <property type="evidence" value="ECO:0007669"/>
    <property type="project" value="UniProtKB-UniRule"/>
</dbReference>
<dbReference type="EC" id="2.5.1.60" evidence="6"/>
<evidence type="ECO:0000256" key="3">
    <source>
        <dbReference type="ARBA" id="ARBA00022679"/>
    </source>
</evidence>
<evidence type="ECO:0000256" key="6">
    <source>
        <dbReference type="RuleBase" id="RU367120"/>
    </source>
</evidence>
<dbReference type="EMBL" id="AGNL01017512">
    <property type="protein sequence ID" value="EJK64220.1"/>
    <property type="molecule type" value="Genomic_DNA"/>
</dbReference>
<organism evidence="7 8">
    <name type="scientific">Thalassiosira oceanica</name>
    <name type="common">Marine diatom</name>
    <dbReference type="NCBI Taxonomy" id="159749"/>
    <lineage>
        <taxon>Eukaryota</taxon>
        <taxon>Sar</taxon>
        <taxon>Stramenopiles</taxon>
        <taxon>Ochrophyta</taxon>
        <taxon>Bacillariophyta</taxon>
        <taxon>Coscinodiscophyceae</taxon>
        <taxon>Thalassiosirophycidae</taxon>
        <taxon>Thalassiosirales</taxon>
        <taxon>Thalassiosiraceae</taxon>
        <taxon>Thalassiosira</taxon>
    </lineage>
</organism>
<keyword evidence="3 6" id="KW-0808">Transferase</keyword>
<dbReference type="InterPro" id="IPR002088">
    <property type="entry name" value="Prenyl_trans_a"/>
</dbReference>
<dbReference type="OrthoDB" id="1658at2759"/>
<evidence type="ECO:0000256" key="2">
    <source>
        <dbReference type="ARBA" id="ARBA00022602"/>
    </source>
</evidence>
<name>K0SFY6_THAOC</name>
<dbReference type="OMA" id="AKCKWAY"/>
<dbReference type="Pfam" id="PF01239">
    <property type="entry name" value="PPTA"/>
    <property type="match status" value="1"/>
</dbReference>
<dbReference type="GO" id="GO:0005968">
    <property type="term" value="C:Rab-protein geranylgeranyltransferase complex"/>
    <property type="evidence" value="ECO:0007669"/>
    <property type="project" value="TreeGrafter"/>
</dbReference>
<dbReference type="PROSITE" id="PS51147">
    <property type="entry name" value="PFTA"/>
    <property type="match status" value="1"/>
</dbReference>
<reference evidence="7 8" key="1">
    <citation type="journal article" date="2012" name="Genome Biol.">
        <title>Genome and low-iron response of an oceanic diatom adapted to chronic iron limitation.</title>
        <authorList>
            <person name="Lommer M."/>
            <person name="Specht M."/>
            <person name="Roy A.S."/>
            <person name="Kraemer L."/>
            <person name="Andreson R."/>
            <person name="Gutowska M.A."/>
            <person name="Wolf J."/>
            <person name="Bergner S.V."/>
            <person name="Schilhabel M.B."/>
            <person name="Klostermeier U.C."/>
            <person name="Beiko R.G."/>
            <person name="Rosenstiel P."/>
            <person name="Hippler M."/>
            <person name="Laroche J."/>
        </authorList>
    </citation>
    <scope>NUCLEOTIDE SEQUENCE [LARGE SCALE GENOMIC DNA]</scope>
    <source>
        <strain evidence="7 8">CCMP1005</strain>
    </source>
</reference>
<proteinExistence type="inferred from homology"/>
<protein>
    <recommendedName>
        <fullName evidence="6">Geranylgeranyl transferase type-2 subunit alpha</fullName>
        <ecNumber evidence="6">2.5.1.60</ecNumber>
    </recommendedName>
    <alternativeName>
        <fullName evidence="6">Geranylgeranyl transferase type II subunit alpha</fullName>
    </alternativeName>
</protein>
<dbReference type="SUPFAM" id="SSF48439">
    <property type="entry name" value="Protein prenylyltransferase"/>
    <property type="match status" value="1"/>
</dbReference>
<dbReference type="AlphaFoldDB" id="K0SFY6"/>
<keyword evidence="2 6" id="KW-0637">Prenyltransferase</keyword>
<sequence length="410" mass="46211">MANRGGSTKPAFWTAKLPPNWGKKATQWNQLSDEVVTKRGLPACDFDTAAAASTPSPKVLLVLTEKMLSVNPDPTHLWNIRREMLLRPLGNGDKETDGSGSSFTVESELKLTAHCLKRNPKAYATWFHRKWSLGHFATAYPRINEDTSTPGRFVVALLGSCGSACDGIKIEVAEHTSNFNGAWSGWANEANVTMGVQVSHNATAHPASLLSRSDRHEIIEAEWKFTQSKLMDNFSNGSATHYRTKLLPLMVDIRAEKEGINKNDATQSYEILLNLAREEWDELILNCIFTEPDDQTVWWYHRFVVSYAKPPDDVSDDLKEEYDLFLHDMAESLRELLAVEKESDGKDCQRHESKGAKCKWAYVGLHLVLTSLPSDEDLIEEAKDCLNELVLIDPSRRERYHQLLSKLRAP</sequence>
<evidence type="ECO:0000256" key="4">
    <source>
        <dbReference type="ARBA" id="ARBA00022737"/>
    </source>
</evidence>
<comment type="function">
    <text evidence="6">Catalyzes the transfer of a geranyl-geranyl moiety from geranyl-geranyl pyrophosphate to cysteines occuring in specific C-terminal amino acid sequences.</text>
</comment>
<comment type="catalytic activity">
    <reaction evidence="5 6">
        <text>geranylgeranyl diphosphate + L-cysteinyl-[protein] = S-geranylgeranyl-L-cysteinyl-[protein] + diphosphate</text>
        <dbReference type="Rhea" id="RHEA:21240"/>
        <dbReference type="Rhea" id="RHEA-COMP:10131"/>
        <dbReference type="Rhea" id="RHEA-COMP:11537"/>
        <dbReference type="ChEBI" id="CHEBI:29950"/>
        <dbReference type="ChEBI" id="CHEBI:33019"/>
        <dbReference type="ChEBI" id="CHEBI:57533"/>
        <dbReference type="ChEBI" id="CHEBI:86021"/>
        <dbReference type="EC" id="2.5.1.60"/>
    </reaction>
</comment>
<dbReference type="GO" id="GO:0097354">
    <property type="term" value="P:prenylation"/>
    <property type="evidence" value="ECO:0007669"/>
    <property type="project" value="UniProtKB-UniRule"/>
</dbReference>
<evidence type="ECO:0000256" key="5">
    <source>
        <dbReference type="ARBA" id="ARBA00047658"/>
    </source>
</evidence>
<dbReference type="Gene3D" id="1.25.40.120">
    <property type="entry name" value="Protein prenylyltransferase"/>
    <property type="match status" value="2"/>
</dbReference>
<evidence type="ECO:0000313" key="8">
    <source>
        <dbReference type="Proteomes" id="UP000266841"/>
    </source>
</evidence>
<dbReference type="Proteomes" id="UP000266841">
    <property type="component" value="Unassembled WGS sequence"/>
</dbReference>
<gene>
    <name evidence="7" type="ORF">THAOC_15067</name>
</gene>